<keyword evidence="1" id="KW-0732">Signal</keyword>
<dbReference type="AlphaFoldDB" id="A0A926XXY3"/>
<evidence type="ECO:0000313" key="4">
    <source>
        <dbReference type="Proteomes" id="UP000598820"/>
    </source>
</evidence>
<dbReference type="InterPro" id="IPR025419">
    <property type="entry name" value="DUF4142"/>
</dbReference>
<dbReference type="Pfam" id="PF13628">
    <property type="entry name" value="DUF4142"/>
    <property type="match status" value="1"/>
</dbReference>
<dbReference type="PANTHER" id="PTHR38593:SF1">
    <property type="entry name" value="BLR2558 PROTEIN"/>
    <property type="match status" value="1"/>
</dbReference>
<protein>
    <submittedName>
        <fullName evidence="3">DUF4142 domain-containing protein</fullName>
    </submittedName>
</protein>
<name>A0A926XXY3_9BACT</name>
<dbReference type="EMBL" id="JACWZY010000018">
    <property type="protein sequence ID" value="MBD2702979.1"/>
    <property type="molecule type" value="Genomic_DNA"/>
</dbReference>
<feature type="signal peptide" evidence="1">
    <location>
        <begin position="1"/>
        <end position="17"/>
    </location>
</feature>
<feature type="domain" description="DUF4142" evidence="2">
    <location>
        <begin position="57"/>
        <end position="190"/>
    </location>
</feature>
<keyword evidence="4" id="KW-1185">Reference proteome</keyword>
<dbReference type="RefSeq" id="WP_190888825.1">
    <property type="nucleotide sequence ID" value="NZ_JACWZY010000018.1"/>
</dbReference>
<dbReference type="PROSITE" id="PS51257">
    <property type="entry name" value="PROKAR_LIPOPROTEIN"/>
    <property type="match status" value="1"/>
</dbReference>
<dbReference type="Gene3D" id="1.20.1260.10">
    <property type="match status" value="1"/>
</dbReference>
<sequence length="195" mass="21548">MKTYLPSAILLIGLIFAAGCSSKDSTENANKINEERIDKQAVAVGSDAKEEAKDVTKYMVMLANTSLTEYEFSKVALKKATNPEVRALAQSTMNDHQQDDRQLQTLAKQMNVTLPTTLSNKSKNHLGKLTGMTAGTEFDIQYLDYMASTNDDAIDVADDLKDSAPTDAAKTFAKKILEDDKKHKERARELKNVLN</sequence>
<dbReference type="Proteomes" id="UP000598820">
    <property type="component" value="Unassembled WGS sequence"/>
</dbReference>
<feature type="chain" id="PRO_5036842198" evidence="1">
    <location>
        <begin position="18"/>
        <end position="195"/>
    </location>
</feature>
<dbReference type="PANTHER" id="PTHR38593">
    <property type="entry name" value="BLR2558 PROTEIN"/>
    <property type="match status" value="1"/>
</dbReference>
<accession>A0A926XXY3</accession>
<reference evidence="3" key="1">
    <citation type="submission" date="2020-09" db="EMBL/GenBank/DDBJ databases">
        <authorList>
            <person name="Kim M.K."/>
        </authorList>
    </citation>
    <scope>NUCLEOTIDE SEQUENCE</scope>
    <source>
        <strain evidence="3">BT702</strain>
    </source>
</reference>
<evidence type="ECO:0000313" key="3">
    <source>
        <dbReference type="EMBL" id="MBD2702979.1"/>
    </source>
</evidence>
<evidence type="ECO:0000259" key="2">
    <source>
        <dbReference type="Pfam" id="PF13628"/>
    </source>
</evidence>
<proteinExistence type="predicted"/>
<evidence type="ECO:0000256" key="1">
    <source>
        <dbReference type="SAM" id="SignalP"/>
    </source>
</evidence>
<comment type="caution">
    <text evidence="3">The sequence shown here is derived from an EMBL/GenBank/DDBJ whole genome shotgun (WGS) entry which is preliminary data.</text>
</comment>
<organism evidence="3 4">
    <name type="scientific">Spirosoma profusum</name>
    <dbReference type="NCBI Taxonomy" id="2771354"/>
    <lineage>
        <taxon>Bacteria</taxon>
        <taxon>Pseudomonadati</taxon>
        <taxon>Bacteroidota</taxon>
        <taxon>Cytophagia</taxon>
        <taxon>Cytophagales</taxon>
        <taxon>Cytophagaceae</taxon>
        <taxon>Spirosoma</taxon>
    </lineage>
</organism>
<gene>
    <name evidence="3" type="ORF">IC229_20200</name>
</gene>
<dbReference type="InterPro" id="IPR012347">
    <property type="entry name" value="Ferritin-like"/>
</dbReference>